<gene>
    <name evidence="2" type="ORF">C4F40_10555</name>
</gene>
<evidence type="ECO:0000313" key="3">
    <source>
        <dbReference type="Proteomes" id="UP000618319"/>
    </source>
</evidence>
<comment type="caution">
    <text evidence="2">The sequence shown here is derived from an EMBL/GenBank/DDBJ whole genome shotgun (WGS) entry which is preliminary data.</text>
</comment>
<dbReference type="CDD" id="cd00063">
    <property type="entry name" value="FN3"/>
    <property type="match status" value="1"/>
</dbReference>
<dbReference type="Proteomes" id="UP000618319">
    <property type="component" value="Unassembled WGS sequence"/>
</dbReference>
<dbReference type="PROSITE" id="PS50853">
    <property type="entry name" value="FN3"/>
    <property type="match status" value="1"/>
</dbReference>
<evidence type="ECO:0000259" key="1">
    <source>
        <dbReference type="PROSITE" id="PS50853"/>
    </source>
</evidence>
<accession>A0ABR9T8F5</accession>
<dbReference type="Gene3D" id="2.60.40.10">
    <property type="entry name" value="Immunoglobulins"/>
    <property type="match status" value="1"/>
</dbReference>
<dbReference type="InterPro" id="IPR036116">
    <property type="entry name" value="FN3_sf"/>
</dbReference>
<dbReference type="EMBL" id="PSKQ01000019">
    <property type="protein sequence ID" value="MBE8721164.1"/>
    <property type="molecule type" value="Genomic_DNA"/>
</dbReference>
<name>A0ABR9T8F5_9SPHI</name>
<keyword evidence="3" id="KW-1185">Reference proteome</keyword>
<dbReference type="SMART" id="SM00060">
    <property type="entry name" value="FN3"/>
    <property type="match status" value="1"/>
</dbReference>
<evidence type="ECO:0000313" key="2">
    <source>
        <dbReference type="EMBL" id="MBE8721164.1"/>
    </source>
</evidence>
<sequence length="212" mass="23517">MSTLMVTTHRALNGFKSMKDDELVITVQTILRAMDGNTHFATPSPALEDVQTQLDDFTAKLAAVRKRGAPEDTALKNESRVILVDIMAKLSYYVNLTANGVLSVLLSSGFPTNPMPTSAQPPVKVTGVRLMDTNQSGQVRLQFQMQKKVRIYEYRYAKTAEPDNWSERNSTTDSRITIIAPLEPGVRYIFEVRAVNQHGAGDWSDGASIIVR</sequence>
<proteinExistence type="predicted"/>
<organism evidence="2 3">
    <name type="scientific">Sphingobacterium pedocola</name>
    <dbReference type="NCBI Taxonomy" id="2082722"/>
    <lineage>
        <taxon>Bacteria</taxon>
        <taxon>Pseudomonadati</taxon>
        <taxon>Bacteroidota</taxon>
        <taxon>Sphingobacteriia</taxon>
        <taxon>Sphingobacteriales</taxon>
        <taxon>Sphingobacteriaceae</taxon>
        <taxon>Sphingobacterium</taxon>
    </lineage>
</organism>
<protein>
    <recommendedName>
        <fullName evidence="1">Fibronectin type-III domain-containing protein</fullName>
    </recommendedName>
</protein>
<dbReference type="SUPFAM" id="SSF49265">
    <property type="entry name" value="Fibronectin type III"/>
    <property type="match status" value="1"/>
</dbReference>
<feature type="domain" description="Fibronectin type-III" evidence="1">
    <location>
        <begin position="121"/>
        <end position="212"/>
    </location>
</feature>
<dbReference type="Pfam" id="PF00041">
    <property type="entry name" value="fn3"/>
    <property type="match status" value="1"/>
</dbReference>
<dbReference type="InterPro" id="IPR013783">
    <property type="entry name" value="Ig-like_fold"/>
</dbReference>
<dbReference type="InterPro" id="IPR003961">
    <property type="entry name" value="FN3_dom"/>
</dbReference>
<reference evidence="2 3" key="1">
    <citation type="submission" date="2018-02" db="EMBL/GenBank/DDBJ databases">
        <title>Sphingobacterium KA21.</title>
        <authorList>
            <person name="Vasarhelyi B.M."/>
            <person name="Deshmukh S."/>
            <person name="Balint B."/>
            <person name="Kukolya J."/>
        </authorList>
    </citation>
    <scope>NUCLEOTIDE SEQUENCE [LARGE SCALE GENOMIC DNA]</scope>
    <source>
        <strain evidence="2 3">Ka21</strain>
    </source>
</reference>